<gene>
    <name evidence="1" type="ORF">K8V90_00305</name>
</gene>
<dbReference type="Pfam" id="PF20903">
    <property type="entry name" value="SPL"/>
    <property type="match status" value="1"/>
</dbReference>
<reference evidence="1" key="1">
    <citation type="journal article" date="2021" name="PeerJ">
        <title>Extensive microbial diversity within the chicken gut microbiome revealed by metagenomics and culture.</title>
        <authorList>
            <person name="Gilroy R."/>
            <person name="Ravi A."/>
            <person name="Getino M."/>
            <person name="Pursley I."/>
            <person name="Horton D.L."/>
            <person name="Alikhan N.F."/>
            <person name="Baker D."/>
            <person name="Gharbi K."/>
            <person name="Hall N."/>
            <person name="Watson M."/>
            <person name="Adriaenssens E.M."/>
            <person name="Foster-Nyarko E."/>
            <person name="Jarju S."/>
            <person name="Secka A."/>
            <person name="Antonio M."/>
            <person name="Oren A."/>
            <person name="Chaudhuri R.R."/>
            <person name="La Ragione R."/>
            <person name="Hildebrand F."/>
            <person name="Pallen M.J."/>
        </authorList>
    </citation>
    <scope>NUCLEOTIDE SEQUENCE</scope>
    <source>
        <strain evidence="1">1277</strain>
    </source>
</reference>
<dbReference type="AlphaFoldDB" id="A0A921SYK8"/>
<protein>
    <submittedName>
        <fullName evidence="1">Spore photoproduct lyase</fullName>
    </submittedName>
</protein>
<keyword evidence="1" id="KW-0456">Lyase</keyword>
<evidence type="ECO:0000313" key="1">
    <source>
        <dbReference type="EMBL" id="HJG95532.1"/>
    </source>
</evidence>
<accession>A0A921SYK8</accession>
<feature type="non-terminal residue" evidence="1">
    <location>
        <position position="1"/>
    </location>
</feature>
<dbReference type="Proteomes" id="UP000776700">
    <property type="component" value="Unassembled WGS sequence"/>
</dbReference>
<dbReference type="GO" id="GO:0016829">
    <property type="term" value="F:lyase activity"/>
    <property type="evidence" value="ECO:0007669"/>
    <property type="project" value="UniProtKB-KW"/>
</dbReference>
<sequence>ETTLPMNDEERKFKYGQFGYGKYLYTKEQLIEMKDFFMENLKEVFPNSIVKYII</sequence>
<organism evidence="1 2">
    <name type="scientific">Romboutsia timonensis</name>
    <dbReference type="NCBI Taxonomy" id="1776391"/>
    <lineage>
        <taxon>Bacteria</taxon>
        <taxon>Bacillati</taxon>
        <taxon>Bacillota</taxon>
        <taxon>Clostridia</taxon>
        <taxon>Peptostreptococcales</taxon>
        <taxon>Peptostreptococcaceae</taxon>
        <taxon>Romboutsia</taxon>
    </lineage>
</organism>
<comment type="caution">
    <text evidence="1">The sequence shown here is derived from an EMBL/GenBank/DDBJ whole genome shotgun (WGS) entry which is preliminary data.</text>
</comment>
<reference evidence="1" key="2">
    <citation type="submission" date="2021-09" db="EMBL/GenBank/DDBJ databases">
        <authorList>
            <person name="Gilroy R."/>
        </authorList>
    </citation>
    <scope>NUCLEOTIDE SEQUENCE</scope>
    <source>
        <strain evidence="1">1277</strain>
    </source>
</reference>
<dbReference type="EMBL" id="DYUB01000012">
    <property type="protein sequence ID" value="HJG95532.1"/>
    <property type="molecule type" value="Genomic_DNA"/>
</dbReference>
<dbReference type="InterPro" id="IPR049539">
    <property type="entry name" value="SPL"/>
</dbReference>
<dbReference type="Gene3D" id="3.80.30.30">
    <property type="match status" value="1"/>
</dbReference>
<proteinExistence type="predicted"/>
<name>A0A921SYK8_9FIRM</name>
<evidence type="ECO:0000313" key="2">
    <source>
        <dbReference type="Proteomes" id="UP000776700"/>
    </source>
</evidence>